<evidence type="ECO:0000256" key="10">
    <source>
        <dbReference type="ARBA" id="ARBA00048988"/>
    </source>
</evidence>
<dbReference type="InterPro" id="IPR001650">
    <property type="entry name" value="Helicase_C-like"/>
</dbReference>
<comment type="catalytic activity">
    <reaction evidence="10">
        <text>ATP + H2O = ADP + phosphate + H(+)</text>
        <dbReference type="Rhea" id="RHEA:13065"/>
        <dbReference type="ChEBI" id="CHEBI:15377"/>
        <dbReference type="ChEBI" id="CHEBI:15378"/>
        <dbReference type="ChEBI" id="CHEBI:30616"/>
        <dbReference type="ChEBI" id="CHEBI:43474"/>
        <dbReference type="ChEBI" id="CHEBI:456216"/>
        <dbReference type="EC" id="5.6.2.4"/>
    </reaction>
</comment>
<dbReference type="InterPro" id="IPR027417">
    <property type="entry name" value="P-loop_NTPase"/>
</dbReference>
<dbReference type="SMART" id="SM00973">
    <property type="entry name" value="Sec63"/>
    <property type="match status" value="1"/>
</dbReference>
<keyword evidence="6" id="KW-0413">Isomerase</keyword>
<dbReference type="Proteomes" id="UP001211907">
    <property type="component" value="Unassembled WGS sequence"/>
</dbReference>
<dbReference type="InterPro" id="IPR036388">
    <property type="entry name" value="WH-like_DNA-bd_sf"/>
</dbReference>
<dbReference type="PANTHER" id="PTHR47835:SF3">
    <property type="entry name" value="HELICASE FOR MEIOSIS 1"/>
    <property type="match status" value="1"/>
</dbReference>
<evidence type="ECO:0000256" key="6">
    <source>
        <dbReference type="ARBA" id="ARBA00023235"/>
    </source>
</evidence>
<dbReference type="EMBL" id="JADGJH010001255">
    <property type="protein sequence ID" value="KAJ3116021.1"/>
    <property type="molecule type" value="Genomic_DNA"/>
</dbReference>
<evidence type="ECO:0000256" key="9">
    <source>
        <dbReference type="ARBA" id="ARBA00034808"/>
    </source>
</evidence>
<dbReference type="Pfam" id="PF00271">
    <property type="entry name" value="Helicase_C"/>
    <property type="match status" value="1"/>
</dbReference>
<comment type="caution">
    <text evidence="12">The sequence shown here is derived from an EMBL/GenBank/DDBJ whole genome shotgun (WGS) entry which is preliminary data.</text>
</comment>
<dbReference type="SMART" id="SM00490">
    <property type="entry name" value="HELICc"/>
    <property type="match status" value="1"/>
</dbReference>
<protein>
    <recommendedName>
        <fullName evidence="9">DNA 3'-5' helicase</fullName>
        <ecNumber evidence="9">5.6.2.4</ecNumber>
    </recommendedName>
</protein>
<comment type="similarity">
    <text evidence="1">Belongs to the helicase family. SKI2 subfamily.</text>
</comment>
<dbReference type="GO" id="GO:0051321">
    <property type="term" value="P:meiotic cell cycle"/>
    <property type="evidence" value="ECO:0007669"/>
    <property type="project" value="UniProtKB-KW"/>
</dbReference>
<dbReference type="Pfam" id="PF02889">
    <property type="entry name" value="Sec63"/>
    <property type="match status" value="1"/>
</dbReference>
<dbReference type="Gene3D" id="3.40.50.300">
    <property type="entry name" value="P-loop containing nucleotide triphosphate hydrolases"/>
    <property type="match status" value="2"/>
</dbReference>
<feature type="domain" description="Helicase C-terminal" evidence="11">
    <location>
        <begin position="113"/>
        <end position="314"/>
    </location>
</feature>
<dbReference type="FunFam" id="1.10.10.10:FF:000012">
    <property type="entry name" value="U5 small nuclear ribonucleoprotein helicase"/>
    <property type="match status" value="1"/>
</dbReference>
<evidence type="ECO:0000313" key="13">
    <source>
        <dbReference type="Proteomes" id="UP001211907"/>
    </source>
</evidence>
<proteinExistence type="inferred from homology"/>
<keyword evidence="4 12" id="KW-0347">Helicase</keyword>
<dbReference type="InterPro" id="IPR057842">
    <property type="entry name" value="WH_MER3"/>
</dbReference>
<dbReference type="PANTHER" id="PTHR47835">
    <property type="entry name" value="HFM1, ATP DEPENDENT DNA HELICASE HOMOLOG"/>
    <property type="match status" value="1"/>
</dbReference>
<comment type="catalytic activity">
    <reaction evidence="8">
        <text>Couples ATP hydrolysis with the unwinding of duplex DNA by translocating in the 3'-5' direction.</text>
        <dbReference type="EC" id="5.6.2.4"/>
    </reaction>
</comment>
<dbReference type="InterPro" id="IPR052247">
    <property type="entry name" value="Meiotic_Crossover_Helicase"/>
</dbReference>
<dbReference type="Gene3D" id="1.10.3380.10">
    <property type="entry name" value="Sec63 N-terminal domain-like domain"/>
    <property type="match status" value="1"/>
</dbReference>
<dbReference type="PROSITE" id="PS51194">
    <property type="entry name" value="HELICASE_CTER"/>
    <property type="match status" value="1"/>
</dbReference>
<dbReference type="SUPFAM" id="SSF52540">
    <property type="entry name" value="P-loop containing nucleoside triphosphate hydrolases"/>
    <property type="match status" value="2"/>
</dbReference>
<evidence type="ECO:0000256" key="2">
    <source>
        <dbReference type="ARBA" id="ARBA00022741"/>
    </source>
</evidence>
<evidence type="ECO:0000256" key="3">
    <source>
        <dbReference type="ARBA" id="ARBA00022801"/>
    </source>
</evidence>
<accession>A0AAD5SYY2</accession>
<dbReference type="SUPFAM" id="SSF46785">
    <property type="entry name" value="Winged helix' DNA-binding domain"/>
    <property type="match status" value="1"/>
</dbReference>
<dbReference type="GO" id="GO:0005524">
    <property type="term" value="F:ATP binding"/>
    <property type="evidence" value="ECO:0007669"/>
    <property type="project" value="UniProtKB-KW"/>
</dbReference>
<sequence length="564" mass="62645">MGLIDEVHILNEPRRGAVLEVIVSRMRTVNAECLMNGNGNDQNRGKLRMLAISATAPNLVDIATWLKDVNGNVAEMRIFGEELRPVKLTKYIIPFSSRADSSDFQFEKALDYKLSDIIKKYSSGKPTLVFCSTRKSVEGAASQLAQESASCSIGFDNPYIRGHPQQMELQVLAQKVADKKLADIFKEYLVHGIGIHYGALSQTDRGIVESSFISGLILVICTTSTLSVGVNLPARLVIIKGTSQYRETGYAEYSNLHIMQMMGRAGRPQFDDTGVAVIMTTQEKQRKYEAMVSSGETIESSLHENLIEHLNAEIVLGTISNIELCIEWLKSTFLNVRIGKNPARYKDKREATATAKQSLDTICIKDLNLLAESQLITQYNEGMSFLPTDLARAMAKYYIKFETARAIIALPKGAGIKKLLECLAASAEFSDLKYRNDKTYLNVVNKSVRYPIPGRLKTVGDKVNLLIQCSLSSLKFTEQKLLSSLSLDTNVIMKHAERLSKCNANSIHAKAWDHNGHHLKQIESIGPVQAKALFDAGVKTIAELILKAPEEIEVVSMIDFLRKH</sequence>
<dbReference type="InterPro" id="IPR036390">
    <property type="entry name" value="WH_DNA-bd_sf"/>
</dbReference>
<dbReference type="SUPFAM" id="SSF158702">
    <property type="entry name" value="Sec63 N-terminal domain-like"/>
    <property type="match status" value="1"/>
</dbReference>
<name>A0AAD5SYY2_9FUNG</name>
<dbReference type="Gene3D" id="1.10.10.10">
    <property type="entry name" value="Winged helix-like DNA-binding domain superfamily/Winged helix DNA-binding domain"/>
    <property type="match status" value="1"/>
</dbReference>
<evidence type="ECO:0000256" key="7">
    <source>
        <dbReference type="ARBA" id="ARBA00023254"/>
    </source>
</evidence>
<evidence type="ECO:0000256" key="1">
    <source>
        <dbReference type="ARBA" id="ARBA00010140"/>
    </source>
</evidence>
<evidence type="ECO:0000256" key="5">
    <source>
        <dbReference type="ARBA" id="ARBA00022840"/>
    </source>
</evidence>
<reference evidence="12" key="1">
    <citation type="submission" date="2020-05" db="EMBL/GenBank/DDBJ databases">
        <title>Phylogenomic resolution of chytrid fungi.</title>
        <authorList>
            <person name="Stajich J.E."/>
            <person name="Amses K."/>
            <person name="Simmons R."/>
            <person name="Seto K."/>
            <person name="Myers J."/>
            <person name="Bonds A."/>
            <person name="Quandt C.A."/>
            <person name="Barry K."/>
            <person name="Liu P."/>
            <person name="Grigoriev I."/>
            <person name="Longcore J.E."/>
            <person name="James T.Y."/>
        </authorList>
    </citation>
    <scope>NUCLEOTIDE SEQUENCE</scope>
    <source>
        <strain evidence="12">JEL0513</strain>
    </source>
</reference>
<evidence type="ECO:0000313" key="12">
    <source>
        <dbReference type="EMBL" id="KAJ3116021.1"/>
    </source>
</evidence>
<keyword evidence="3" id="KW-0378">Hydrolase</keyword>
<keyword evidence="13" id="KW-1185">Reference proteome</keyword>
<keyword evidence="2" id="KW-0547">Nucleotide-binding</keyword>
<dbReference type="Pfam" id="PF23445">
    <property type="entry name" value="WHD_SNRNP200"/>
    <property type="match status" value="1"/>
</dbReference>
<dbReference type="EC" id="5.6.2.4" evidence="9"/>
<dbReference type="GO" id="GO:0043138">
    <property type="term" value="F:3'-5' DNA helicase activity"/>
    <property type="evidence" value="ECO:0007669"/>
    <property type="project" value="UniProtKB-EC"/>
</dbReference>
<dbReference type="CDD" id="cd18795">
    <property type="entry name" value="SF2_C_Ski2"/>
    <property type="match status" value="1"/>
</dbReference>
<keyword evidence="5" id="KW-0067">ATP-binding</keyword>
<keyword evidence="7" id="KW-0469">Meiosis</keyword>
<organism evidence="12 13">
    <name type="scientific">Physocladia obscura</name>
    <dbReference type="NCBI Taxonomy" id="109957"/>
    <lineage>
        <taxon>Eukaryota</taxon>
        <taxon>Fungi</taxon>
        <taxon>Fungi incertae sedis</taxon>
        <taxon>Chytridiomycota</taxon>
        <taxon>Chytridiomycota incertae sedis</taxon>
        <taxon>Chytridiomycetes</taxon>
        <taxon>Chytridiales</taxon>
        <taxon>Chytriomycetaceae</taxon>
        <taxon>Physocladia</taxon>
    </lineage>
</organism>
<gene>
    <name evidence="12" type="primary">HFM1</name>
    <name evidence="12" type="ORF">HK100_001181</name>
</gene>
<dbReference type="AlphaFoldDB" id="A0AAD5SYY2"/>
<dbReference type="GO" id="GO:0016787">
    <property type="term" value="F:hydrolase activity"/>
    <property type="evidence" value="ECO:0007669"/>
    <property type="project" value="UniProtKB-KW"/>
</dbReference>
<dbReference type="InterPro" id="IPR004179">
    <property type="entry name" value="Sec63-dom"/>
</dbReference>
<evidence type="ECO:0000259" key="11">
    <source>
        <dbReference type="PROSITE" id="PS51194"/>
    </source>
</evidence>
<evidence type="ECO:0000256" key="8">
    <source>
        <dbReference type="ARBA" id="ARBA00034617"/>
    </source>
</evidence>
<evidence type="ECO:0000256" key="4">
    <source>
        <dbReference type="ARBA" id="ARBA00022806"/>
    </source>
</evidence>